<sequence>MNNVKGILFTTWIFVSVYKTRGDEIINMNGAFISSTGQVYANMAASRAIDGIANTSAETCRCCTVIQRPAQIVLNLTRPYWVSRIEVLGRTDSGSDQNFNIQLETALQLEDFTSQILKNGRYPSTIAEFNPPQLAQLIRINGTGANDTYMAVCEITVYQNASGLRLLGWANQSSTYTESYIPCLAANALNGKNNSDNTHLCSECSVTQNVHSSWEVDLGRNFLIRSINVYGRSITNAQHQTTFLQAFIRLTRDSTAVPVNNASSTFGLALLFTPLILARYVKIQQQDAINMYMALCEVEIFAGECPPGRFGDRCDRYCHCSGNCDSITGECAQCLPGWKPGTCSAQCDNGYFGQNCSSICHCRNISTCHRESGQCSDGNCASGWIGSNCSATCKDGFFGVNCSSPCHCQPDVTCTHTNGQCANMQCAAGWTGENCSAECEHDYFGINCSSRCHCREDATCDHIYGNCSDNQCGDGYTGDNCSEECEAGKFGVGCASQCHCQNNPTCNHVNGGCNDFVCAAGWASDNCSIACKDGFFGINCTSLCHCHPGVKCNHTNGQCANMQCAAGWTGENCSAECEAGKFGVGCTSQCHCQNSPTCNHVNGSCYDFVCAAGWTSDNCSIECLPGTYGKNCSSDCNCEGCNHVTGSCALAKSCFTGFTIRSSDAICTKCNRGLYGDNCSMECHCDNCHNINGSCALLSKRCHDGFHFENGLCKADDLKSTQAAAIGGGVGAAVSAIVVAAVVVIVIRKRHVFKKEAQLHNDTEMTDISKTLRSSIGQDNNAFSDVGNKAFENLDSDYYSFKSVAPGIKIHLLWDNIREKRKYGSSYFSDEFAKLPTGLIHKHDVASSPENSGKNRYREMFAYDHSRVPLKKEKPSDSDYINACYIHGFEKVNKFIASQGPTEKMIVDFWRMIWQQRVEKIIMLTNLMELGTLKCLQYWPEEIGSVSTFGDVNVKFIGIEETYDFNIRTLNIHKGQEKRHVKQFHFKSWPDKDVPDTTWCLLDFWRAVDTNDSTNTSPIVVHCSAGVGRTGTFIALDTLINLGRMEGYVTPFPMVEALRQQRVNMVQTKDQYVYMHEALADAFLMGTHHVLTRQFENVFKYMIGNEKGSNITRVDKQFDLIVRSVEDSSREVNAFAHASCEPIYGNLDNAISEIDAYRPQLLKRGSNYIQQLGVEFIPAFGSTNALLVCMSPTDQHLEEFWSLAEEHHVTTMINLSAPGSAAYETCKFLGGRGSGRVGKFAVKYIQEKKNNGIVERSFSCRDDNHEGENNLTTIKQFHLTSWLEGSDTPPDMQSFLDLIAKALDSQPQLSDSKPILIHCQTGFIRCGLTALVMNEMVRIRKENGQINIVESAKTMKTKFRDLVQSKAQYRFCYEAILSYIKNAETYQNL</sequence>
<evidence type="ECO:0000256" key="1">
    <source>
        <dbReference type="ARBA" id="ARBA00009580"/>
    </source>
</evidence>
<evidence type="ECO:0000256" key="11">
    <source>
        <dbReference type="SAM" id="SignalP"/>
    </source>
</evidence>
<evidence type="ECO:0000256" key="7">
    <source>
        <dbReference type="ARBA" id="ARBA00022912"/>
    </source>
</evidence>
<gene>
    <name evidence="15" type="ORF">DPMN_046274</name>
</gene>
<dbReference type="SUPFAM" id="SSF52799">
    <property type="entry name" value="(Phosphotyrosine protein) phosphatases II"/>
    <property type="match status" value="2"/>
</dbReference>
<dbReference type="Pfam" id="PF00102">
    <property type="entry name" value="Y_phosphatase"/>
    <property type="match status" value="2"/>
</dbReference>
<dbReference type="InterPro" id="IPR016130">
    <property type="entry name" value="Tyr_Pase_AS"/>
</dbReference>
<dbReference type="InterPro" id="IPR000242">
    <property type="entry name" value="PTP_cat"/>
</dbReference>
<evidence type="ECO:0000256" key="8">
    <source>
        <dbReference type="ARBA" id="ARBA00023157"/>
    </source>
</evidence>
<feature type="domain" description="Tyrosine specific protein phosphatases" evidence="13">
    <location>
        <begin position="1002"/>
        <end position="1073"/>
    </location>
</feature>
<keyword evidence="5" id="KW-0677">Repeat</keyword>
<reference evidence="15" key="2">
    <citation type="submission" date="2020-11" db="EMBL/GenBank/DDBJ databases">
        <authorList>
            <person name="McCartney M.A."/>
            <person name="Auch B."/>
            <person name="Kono T."/>
            <person name="Mallez S."/>
            <person name="Becker A."/>
            <person name="Gohl D.M."/>
            <person name="Silverstein K.A.T."/>
            <person name="Koren S."/>
            <person name="Bechman K.B."/>
            <person name="Herman A."/>
            <person name="Abrahante J.E."/>
            <person name="Garbe J."/>
        </authorList>
    </citation>
    <scope>NUCLEOTIDE SEQUENCE</scope>
    <source>
        <strain evidence="15">Duluth1</strain>
        <tissue evidence="15">Whole animal</tissue>
    </source>
</reference>
<protein>
    <recommendedName>
        <fullName evidence="2">protein-tyrosine-phosphatase</fullName>
        <ecNumber evidence="2">3.1.3.48</ecNumber>
    </recommendedName>
</protein>
<dbReference type="PANTHER" id="PTHR19134:SF562">
    <property type="entry name" value="PROTEIN-TYROSINE-PHOSPHATASE"/>
    <property type="match status" value="1"/>
</dbReference>
<dbReference type="Proteomes" id="UP000828390">
    <property type="component" value="Unassembled WGS sequence"/>
</dbReference>
<feature type="chain" id="PRO_5039381220" description="protein-tyrosine-phosphatase" evidence="11">
    <location>
        <begin position="23"/>
        <end position="1389"/>
    </location>
</feature>
<comment type="caution">
    <text evidence="15">The sequence shown here is derived from an EMBL/GenBank/DDBJ whole genome shotgun (WGS) entry which is preliminary data.</text>
</comment>
<comment type="similarity">
    <text evidence="1">Belongs to the protein-tyrosine phosphatase family.</text>
</comment>
<feature type="disulfide bond" evidence="10">
    <location>
        <begin position="380"/>
        <end position="389"/>
    </location>
</feature>
<dbReference type="EMBL" id="JAIWYP010000011">
    <property type="protein sequence ID" value="KAH3739620.1"/>
    <property type="molecule type" value="Genomic_DNA"/>
</dbReference>
<evidence type="ECO:0000256" key="5">
    <source>
        <dbReference type="ARBA" id="ARBA00022737"/>
    </source>
</evidence>
<evidence type="ECO:0000313" key="16">
    <source>
        <dbReference type="Proteomes" id="UP000828390"/>
    </source>
</evidence>
<feature type="disulfide bond" evidence="10">
    <location>
        <begin position="347"/>
        <end position="356"/>
    </location>
</feature>
<dbReference type="InterPro" id="IPR000387">
    <property type="entry name" value="Tyr_Pase_dom"/>
</dbReference>
<evidence type="ECO:0000259" key="12">
    <source>
        <dbReference type="PROSITE" id="PS50055"/>
    </source>
</evidence>
<keyword evidence="3" id="KW-0217">Developmental protein</keyword>
<dbReference type="GO" id="GO:0007154">
    <property type="term" value="P:cell communication"/>
    <property type="evidence" value="ECO:0007669"/>
    <property type="project" value="InterPro"/>
</dbReference>
<accession>A0A9D4D6J8</accession>
<keyword evidence="16" id="KW-1185">Reference proteome</keyword>
<dbReference type="PROSITE" id="PS00652">
    <property type="entry name" value="TNFR_NGFR_1"/>
    <property type="match status" value="1"/>
</dbReference>
<dbReference type="CDD" id="cd00047">
    <property type="entry name" value="PTPc"/>
    <property type="match status" value="1"/>
</dbReference>
<proteinExistence type="inferred from homology"/>
<keyword evidence="4" id="KW-0245">EGF-like domain</keyword>
<name>A0A9D4D6J8_DREPO</name>
<dbReference type="PRINTS" id="PR00700">
    <property type="entry name" value="PRTYPHPHTASE"/>
</dbReference>
<dbReference type="PROSITE" id="PS00383">
    <property type="entry name" value="TYR_PHOSPHATASE_1"/>
    <property type="match status" value="2"/>
</dbReference>
<dbReference type="InterPro" id="IPR008979">
    <property type="entry name" value="Galactose-bd-like_sf"/>
</dbReference>
<dbReference type="InterPro" id="IPR002049">
    <property type="entry name" value="LE_dom"/>
</dbReference>
<feature type="signal peptide" evidence="11">
    <location>
        <begin position="1"/>
        <end position="22"/>
    </location>
</feature>
<evidence type="ECO:0000256" key="3">
    <source>
        <dbReference type="ARBA" id="ARBA00022473"/>
    </source>
</evidence>
<comment type="caution">
    <text evidence="10">Lacks conserved residue(s) required for the propagation of feature annotation.</text>
</comment>
<dbReference type="SMART" id="SM00404">
    <property type="entry name" value="PTPc_motif"/>
    <property type="match status" value="2"/>
</dbReference>
<keyword evidence="8 10" id="KW-1015">Disulfide bond</keyword>
<dbReference type="FunFam" id="3.90.190.10:FF:000102">
    <property type="entry name" value="Receptor-type tyrosine-protein phosphatase"/>
    <property type="match status" value="1"/>
</dbReference>
<dbReference type="PROSITE" id="PS51051">
    <property type="entry name" value="DSL"/>
    <property type="match status" value="1"/>
</dbReference>
<keyword evidence="6" id="KW-0378">Hydrolase</keyword>
<feature type="domain" description="Tyrosine-protein phosphatase" evidence="12">
    <location>
        <begin position="828"/>
        <end position="1082"/>
    </location>
</feature>
<dbReference type="Gene3D" id="2.60.120.260">
    <property type="entry name" value="Galactose-binding domain-like"/>
    <property type="match status" value="2"/>
</dbReference>
<evidence type="ECO:0000256" key="9">
    <source>
        <dbReference type="ARBA" id="ARBA00051722"/>
    </source>
</evidence>
<evidence type="ECO:0000256" key="10">
    <source>
        <dbReference type="PROSITE-ProRule" id="PRU00377"/>
    </source>
</evidence>
<dbReference type="EC" id="3.1.3.48" evidence="2"/>
<evidence type="ECO:0000259" key="14">
    <source>
        <dbReference type="PROSITE" id="PS51051"/>
    </source>
</evidence>
<dbReference type="PROSITE" id="PS50055">
    <property type="entry name" value="TYR_PHOSPHATASE_PTP"/>
    <property type="match status" value="2"/>
</dbReference>
<evidence type="ECO:0000256" key="2">
    <source>
        <dbReference type="ARBA" id="ARBA00013064"/>
    </source>
</evidence>
<reference evidence="15" key="1">
    <citation type="journal article" date="2019" name="bioRxiv">
        <title>The Genome of the Zebra Mussel, Dreissena polymorpha: A Resource for Invasive Species Research.</title>
        <authorList>
            <person name="McCartney M.A."/>
            <person name="Auch B."/>
            <person name="Kono T."/>
            <person name="Mallez S."/>
            <person name="Zhang Y."/>
            <person name="Obille A."/>
            <person name="Becker A."/>
            <person name="Abrahante J.E."/>
            <person name="Garbe J."/>
            <person name="Badalamenti J.P."/>
            <person name="Herman A."/>
            <person name="Mangelson H."/>
            <person name="Liachko I."/>
            <person name="Sullivan S."/>
            <person name="Sone E.D."/>
            <person name="Koren S."/>
            <person name="Silverstein K.A.T."/>
            <person name="Beckman K.B."/>
            <person name="Gohl D.M."/>
        </authorList>
    </citation>
    <scope>NUCLEOTIDE SEQUENCE</scope>
    <source>
        <strain evidence="15">Duluth1</strain>
        <tissue evidence="15">Whole animal</tissue>
    </source>
</reference>
<dbReference type="SMART" id="SM00194">
    <property type="entry name" value="PTPc"/>
    <property type="match status" value="2"/>
</dbReference>
<dbReference type="InterPro" id="IPR029021">
    <property type="entry name" value="Prot-tyrosine_phosphatase-like"/>
</dbReference>
<keyword evidence="11" id="KW-0732">Signal</keyword>
<dbReference type="InterPro" id="IPR003595">
    <property type="entry name" value="Tyr_Pase_cat"/>
</dbReference>
<evidence type="ECO:0000313" key="15">
    <source>
        <dbReference type="EMBL" id="KAH3739620.1"/>
    </source>
</evidence>
<evidence type="ECO:0000259" key="13">
    <source>
        <dbReference type="PROSITE" id="PS50056"/>
    </source>
</evidence>
<dbReference type="SMART" id="SM00180">
    <property type="entry name" value="EGF_Lam"/>
    <property type="match status" value="3"/>
</dbReference>
<feature type="domain" description="DSL" evidence="14">
    <location>
        <begin position="345"/>
        <end position="389"/>
    </location>
</feature>
<dbReference type="Gene3D" id="2.170.300.10">
    <property type="entry name" value="Tie2 ligand-binding domain superfamily"/>
    <property type="match status" value="4"/>
</dbReference>
<dbReference type="GO" id="GO:0016020">
    <property type="term" value="C:membrane"/>
    <property type="evidence" value="ECO:0007669"/>
    <property type="project" value="InterPro"/>
</dbReference>
<evidence type="ECO:0000256" key="4">
    <source>
        <dbReference type="ARBA" id="ARBA00022536"/>
    </source>
</evidence>
<dbReference type="InterPro" id="IPR050348">
    <property type="entry name" value="Protein-Tyr_Phosphatase"/>
</dbReference>
<dbReference type="PROSITE" id="PS50056">
    <property type="entry name" value="TYR_PHOSPHATASE_2"/>
    <property type="match status" value="2"/>
</dbReference>
<dbReference type="InterPro" id="IPR001368">
    <property type="entry name" value="TNFR/NGFR_Cys_rich_reg"/>
</dbReference>
<dbReference type="PANTHER" id="PTHR19134">
    <property type="entry name" value="RECEPTOR-TYPE TYROSINE-PROTEIN PHOSPHATASE"/>
    <property type="match status" value="1"/>
</dbReference>
<feature type="domain" description="Tyrosine specific protein phosphatases" evidence="13">
    <location>
        <begin position="1293"/>
        <end position="1370"/>
    </location>
</feature>
<dbReference type="InterPro" id="IPR001774">
    <property type="entry name" value="DSL"/>
</dbReference>
<dbReference type="GO" id="GO:0004725">
    <property type="term" value="F:protein tyrosine phosphatase activity"/>
    <property type="evidence" value="ECO:0007669"/>
    <property type="project" value="UniProtKB-EC"/>
</dbReference>
<feature type="domain" description="Tyrosine-protein phosphatase" evidence="12">
    <location>
        <begin position="1142"/>
        <end position="1379"/>
    </location>
</feature>
<keyword evidence="7" id="KW-0904">Protein phosphatase</keyword>
<dbReference type="SUPFAM" id="SSF49785">
    <property type="entry name" value="Galactose-binding domain-like"/>
    <property type="match status" value="2"/>
</dbReference>
<organism evidence="15 16">
    <name type="scientific">Dreissena polymorpha</name>
    <name type="common">Zebra mussel</name>
    <name type="synonym">Mytilus polymorpha</name>
    <dbReference type="NCBI Taxonomy" id="45954"/>
    <lineage>
        <taxon>Eukaryota</taxon>
        <taxon>Metazoa</taxon>
        <taxon>Spiralia</taxon>
        <taxon>Lophotrochozoa</taxon>
        <taxon>Mollusca</taxon>
        <taxon>Bivalvia</taxon>
        <taxon>Autobranchia</taxon>
        <taxon>Heteroconchia</taxon>
        <taxon>Euheterodonta</taxon>
        <taxon>Imparidentia</taxon>
        <taxon>Neoheterodontei</taxon>
        <taxon>Myida</taxon>
        <taxon>Dreissenoidea</taxon>
        <taxon>Dreissenidae</taxon>
        <taxon>Dreissena</taxon>
    </lineage>
</organism>
<evidence type="ECO:0000256" key="6">
    <source>
        <dbReference type="ARBA" id="ARBA00022801"/>
    </source>
</evidence>
<comment type="catalytic activity">
    <reaction evidence="9">
        <text>O-phospho-L-tyrosyl-[protein] + H2O = L-tyrosyl-[protein] + phosphate</text>
        <dbReference type="Rhea" id="RHEA:10684"/>
        <dbReference type="Rhea" id="RHEA-COMP:10136"/>
        <dbReference type="Rhea" id="RHEA-COMP:20101"/>
        <dbReference type="ChEBI" id="CHEBI:15377"/>
        <dbReference type="ChEBI" id="CHEBI:43474"/>
        <dbReference type="ChEBI" id="CHEBI:46858"/>
        <dbReference type="ChEBI" id="CHEBI:61978"/>
        <dbReference type="EC" id="3.1.3.48"/>
    </reaction>
</comment>
<dbReference type="Gene3D" id="3.90.190.10">
    <property type="entry name" value="Protein tyrosine phosphatase superfamily"/>
    <property type="match status" value="2"/>
</dbReference>